<reference evidence="6" key="1">
    <citation type="journal article" date="2009" name="Science">
        <title>The B73 maize genome: complexity, diversity, and dynamics.</title>
        <authorList>
            <person name="Schnable P.S."/>
            <person name="Ware D."/>
            <person name="Fulton R.S."/>
            <person name="Stein J.C."/>
            <person name="Wei F."/>
            <person name="Pasternak S."/>
            <person name="Liang C."/>
            <person name="Zhang J."/>
            <person name="Fulton L."/>
            <person name="Graves T.A."/>
            <person name="Minx P."/>
            <person name="Reily A.D."/>
            <person name="Courtney L."/>
            <person name="Kruchowski S.S."/>
            <person name="Tomlinson C."/>
            <person name="Strong C."/>
            <person name="Delehaunty K."/>
            <person name="Fronick C."/>
            <person name="Courtney B."/>
            <person name="Rock S.M."/>
            <person name="Belter E."/>
            <person name="Du F."/>
            <person name="Kim K."/>
            <person name="Abbott R.M."/>
            <person name="Cotton M."/>
            <person name="Levy A."/>
            <person name="Marchetto P."/>
            <person name="Ochoa K."/>
            <person name="Jackson S.M."/>
            <person name="Gillam B."/>
            <person name="Chen W."/>
            <person name="Yan L."/>
            <person name="Higginbotham J."/>
            <person name="Cardenas M."/>
            <person name="Waligorski J."/>
            <person name="Applebaum E."/>
            <person name="Phelps L."/>
            <person name="Falcone J."/>
            <person name="Kanchi K."/>
            <person name="Thane T."/>
            <person name="Scimone A."/>
            <person name="Thane N."/>
            <person name="Henke J."/>
            <person name="Wang T."/>
            <person name="Ruppert J."/>
            <person name="Shah N."/>
            <person name="Rotter K."/>
            <person name="Hodges J."/>
            <person name="Ingenthron E."/>
            <person name="Cordes M."/>
            <person name="Kohlberg S."/>
            <person name="Sgro J."/>
            <person name="Delgado B."/>
            <person name="Mead K."/>
            <person name="Chinwalla A."/>
            <person name="Leonard S."/>
            <person name="Crouse K."/>
            <person name="Collura K."/>
            <person name="Kudrna D."/>
            <person name="Currie J."/>
            <person name="He R."/>
            <person name="Angelova A."/>
            <person name="Rajasekar S."/>
            <person name="Mueller T."/>
            <person name="Lomeli R."/>
            <person name="Scara G."/>
            <person name="Ko A."/>
            <person name="Delaney K."/>
            <person name="Wissotski M."/>
            <person name="Lopez G."/>
            <person name="Campos D."/>
            <person name="Braidotti M."/>
            <person name="Ashley E."/>
            <person name="Golser W."/>
            <person name="Kim H."/>
            <person name="Lee S."/>
            <person name="Lin J."/>
            <person name="Dujmic Z."/>
            <person name="Kim W."/>
            <person name="Talag J."/>
            <person name="Zuccolo A."/>
            <person name="Fan C."/>
            <person name="Sebastian A."/>
            <person name="Kramer M."/>
            <person name="Spiegel L."/>
            <person name="Nascimento L."/>
            <person name="Zutavern T."/>
            <person name="Miller B."/>
            <person name="Ambroise C."/>
            <person name="Muller S."/>
            <person name="Spooner W."/>
            <person name="Narechania A."/>
            <person name="Ren L."/>
            <person name="Wei S."/>
            <person name="Kumari S."/>
            <person name="Faga B."/>
            <person name="Levy M.J."/>
            <person name="McMahan L."/>
            <person name="Van Buren P."/>
            <person name="Vaughn M.W."/>
            <person name="Ying K."/>
            <person name="Yeh C.-T."/>
            <person name="Emrich S.J."/>
            <person name="Jia Y."/>
            <person name="Kalyanaraman A."/>
            <person name="Hsia A.-P."/>
            <person name="Barbazuk W.B."/>
            <person name="Baucom R.S."/>
            <person name="Brutnell T.P."/>
            <person name="Carpita N.C."/>
            <person name="Chaparro C."/>
            <person name="Chia J.-M."/>
            <person name="Deragon J.-M."/>
            <person name="Estill J.C."/>
            <person name="Fu Y."/>
            <person name="Jeddeloh J.A."/>
            <person name="Han Y."/>
            <person name="Lee H."/>
            <person name="Li P."/>
            <person name="Lisch D.R."/>
            <person name="Liu S."/>
            <person name="Liu Z."/>
            <person name="Nagel D.H."/>
            <person name="McCann M.C."/>
            <person name="SanMiguel P."/>
            <person name="Myers A.M."/>
            <person name="Nettleton D."/>
            <person name="Nguyen J."/>
            <person name="Penning B.W."/>
            <person name="Ponnala L."/>
            <person name="Schneider K.L."/>
            <person name="Schwartz D.C."/>
            <person name="Sharma A."/>
            <person name="Soderlund C."/>
            <person name="Springer N.M."/>
            <person name="Sun Q."/>
            <person name="Wang H."/>
            <person name="Waterman M."/>
            <person name="Westerman R."/>
            <person name="Wolfgruber T.K."/>
            <person name="Yang L."/>
            <person name="Yu Y."/>
            <person name="Zhang L."/>
            <person name="Zhou S."/>
            <person name="Zhu Q."/>
            <person name="Bennetzen J.L."/>
            <person name="Dawe R.K."/>
            <person name="Jiang J."/>
            <person name="Jiang N."/>
            <person name="Presting G.G."/>
            <person name="Wessler S.R."/>
            <person name="Aluru S."/>
            <person name="Martienssen R.A."/>
            <person name="Clifton S.W."/>
            <person name="McCombie W.R."/>
            <person name="Wing R.A."/>
            <person name="Wilson R.K."/>
        </authorList>
    </citation>
    <scope>NUCLEOTIDE SEQUENCE [LARGE SCALE GENOMIC DNA]</scope>
    <source>
        <strain evidence="6">cv. B73</strain>
    </source>
</reference>
<evidence type="ECO:0000256" key="3">
    <source>
        <dbReference type="ARBA" id="ARBA00022833"/>
    </source>
</evidence>
<keyword evidence="2" id="KW-0863">Zinc-finger</keyword>
<dbReference type="Pfam" id="PF13832">
    <property type="entry name" value="zf-HC5HC2H_2"/>
    <property type="match status" value="1"/>
</dbReference>
<dbReference type="InParanoid" id="A0A804PS31"/>
<dbReference type="GO" id="GO:0008270">
    <property type="term" value="F:zinc ion binding"/>
    <property type="evidence" value="ECO:0007669"/>
    <property type="project" value="UniProtKB-KW"/>
</dbReference>
<organism evidence="5 6">
    <name type="scientific">Zea mays</name>
    <name type="common">Maize</name>
    <dbReference type="NCBI Taxonomy" id="4577"/>
    <lineage>
        <taxon>Eukaryota</taxon>
        <taxon>Viridiplantae</taxon>
        <taxon>Streptophyta</taxon>
        <taxon>Embryophyta</taxon>
        <taxon>Tracheophyta</taxon>
        <taxon>Spermatophyta</taxon>
        <taxon>Magnoliopsida</taxon>
        <taxon>Liliopsida</taxon>
        <taxon>Poales</taxon>
        <taxon>Poaceae</taxon>
        <taxon>PACMAD clade</taxon>
        <taxon>Panicoideae</taxon>
        <taxon>Andropogonodae</taxon>
        <taxon>Andropogoneae</taxon>
        <taxon>Tripsacinae</taxon>
        <taxon>Zea</taxon>
    </lineage>
</organism>
<dbReference type="CDD" id="cd15571">
    <property type="entry name" value="ePHD"/>
    <property type="match status" value="1"/>
</dbReference>
<keyword evidence="3" id="KW-0862">Zinc</keyword>
<dbReference type="InterPro" id="IPR013083">
    <property type="entry name" value="Znf_RING/FYVE/PHD"/>
</dbReference>
<dbReference type="Gene3D" id="3.30.40.10">
    <property type="entry name" value="Zinc/RING finger domain, C3HC4 (zinc finger)"/>
    <property type="match status" value="1"/>
</dbReference>
<name>A0A804PS31_MAIZE</name>
<evidence type="ECO:0000259" key="4">
    <source>
        <dbReference type="PROSITE" id="PS51805"/>
    </source>
</evidence>
<dbReference type="PANTHER" id="PTHR13793">
    <property type="entry name" value="PHD FINGER PROTEINS"/>
    <property type="match status" value="1"/>
</dbReference>
<dbReference type="Proteomes" id="UP000007305">
    <property type="component" value="Chromosome 6"/>
</dbReference>
<dbReference type="AlphaFoldDB" id="A0A804PS31"/>
<evidence type="ECO:0000256" key="2">
    <source>
        <dbReference type="ARBA" id="ARBA00022771"/>
    </source>
</evidence>
<dbReference type="InterPro" id="IPR034732">
    <property type="entry name" value="EPHD"/>
</dbReference>
<evidence type="ECO:0000256" key="1">
    <source>
        <dbReference type="ARBA" id="ARBA00022723"/>
    </source>
</evidence>
<dbReference type="PROSITE" id="PS51805">
    <property type="entry name" value="EPHD"/>
    <property type="match status" value="1"/>
</dbReference>
<reference evidence="5" key="2">
    <citation type="submission" date="2019-07" db="EMBL/GenBank/DDBJ databases">
        <authorList>
            <person name="Seetharam A."/>
            <person name="Woodhouse M."/>
            <person name="Cannon E."/>
        </authorList>
    </citation>
    <scope>NUCLEOTIDE SEQUENCE [LARGE SCALE GENOMIC DNA]</scope>
    <source>
        <strain evidence="5">cv. B73</strain>
    </source>
</reference>
<keyword evidence="6" id="KW-1185">Reference proteome</keyword>
<reference evidence="5" key="3">
    <citation type="submission" date="2021-05" db="UniProtKB">
        <authorList>
            <consortium name="EnsemblPlants"/>
        </authorList>
    </citation>
    <scope>IDENTIFICATION</scope>
    <source>
        <strain evidence="5">cv. B73</strain>
    </source>
</reference>
<dbReference type="EnsemblPlants" id="Zm00001eb268330_T001">
    <property type="protein sequence ID" value="Zm00001eb268330_P001"/>
    <property type="gene ID" value="Zm00001eb268330"/>
</dbReference>
<dbReference type="PANTHER" id="PTHR13793:SF107">
    <property type="entry name" value="BROMODOMAIN-CONTAINING PROTEIN HOMOLOG"/>
    <property type="match status" value="1"/>
</dbReference>
<dbReference type="InterPro" id="IPR050701">
    <property type="entry name" value="Histone_Mod_Regulator"/>
</dbReference>
<evidence type="ECO:0000313" key="5">
    <source>
        <dbReference type="EnsemblPlants" id="Zm00001eb268330_P001"/>
    </source>
</evidence>
<proteinExistence type="predicted"/>
<sequence length="248" mass="27603">MREDLFARDNSPSHPDFVVCPPRPITPWRHYGSRPLGSRTRSLGRMPWPYNLTFPSARCRVYSEGKAPWLAAPLNAAAIVHVLSCVDSVLRIASYQAFLALHQCGMCHGTSGAFRKTVDGKWVHAFCAEWLLDTKYVRGQDKPVEGTETLVEGKDTCVCLHNVGGCLRCSSGDCNITFHPTCARSCGFYMNTKGFGTTPQHKAYCGKHSVQQKEADAQQYGPEELTSMKRMRISMPDLHYIVSLCLVA</sequence>
<protein>
    <recommendedName>
        <fullName evidence="4">PHD-type domain-containing protein</fullName>
    </recommendedName>
</protein>
<accession>A0A804PS31</accession>
<keyword evidence="1" id="KW-0479">Metal-binding</keyword>
<evidence type="ECO:0000313" key="6">
    <source>
        <dbReference type="Proteomes" id="UP000007305"/>
    </source>
</evidence>
<feature type="domain" description="PHD-type" evidence="4">
    <location>
        <begin position="101"/>
        <end position="209"/>
    </location>
</feature>
<dbReference type="Gramene" id="Zm00001eb268330_T001">
    <property type="protein sequence ID" value="Zm00001eb268330_P001"/>
    <property type="gene ID" value="Zm00001eb268330"/>
</dbReference>